<proteinExistence type="predicted"/>
<evidence type="ECO:0000313" key="2">
    <source>
        <dbReference type="EMBL" id="KOB78298.1"/>
    </source>
</evidence>
<dbReference type="PANTHER" id="PTHR47331:SF1">
    <property type="entry name" value="GAG-LIKE PROTEIN"/>
    <property type="match status" value="1"/>
</dbReference>
<keyword evidence="3" id="KW-1185">Reference proteome</keyword>
<organism evidence="2 3">
    <name type="scientific">Operophtera brumata</name>
    <name type="common">Winter moth</name>
    <name type="synonym">Phalaena brumata</name>
    <dbReference type="NCBI Taxonomy" id="104452"/>
    <lineage>
        <taxon>Eukaryota</taxon>
        <taxon>Metazoa</taxon>
        <taxon>Ecdysozoa</taxon>
        <taxon>Arthropoda</taxon>
        <taxon>Hexapoda</taxon>
        <taxon>Insecta</taxon>
        <taxon>Pterygota</taxon>
        <taxon>Neoptera</taxon>
        <taxon>Endopterygota</taxon>
        <taxon>Lepidoptera</taxon>
        <taxon>Glossata</taxon>
        <taxon>Ditrysia</taxon>
        <taxon>Geometroidea</taxon>
        <taxon>Geometridae</taxon>
        <taxon>Larentiinae</taxon>
        <taxon>Operophtera</taxon>
    </lineage>
</organism>
<feature type="region of interest" description="Disordered" evidence="1">
    <location>
        <begin position="441"/>
        <end position="506"/>
    </location>
</feature>
<dbReference type="AlphaFoldDB" id="A0A0L7LS44"/>
<evidence type="ECO:0000256" key="1">
    <source>
        <dbReference type="SAM" id="MobiDB-lite"/>
    </source>
</evidence>
<feature type="compositionally biased region" description="Polar residues" evidence="1">
    <location>
        <begin position="456"/>
        <end position="465"/>
    </location>
</feature>
<dbReference type="Proteomes" id="UP000037510">
    <property type="component" value="Unassembled WGS sequence"/>
</dbReference>
<comment type="caution">
    <text evidence="2">The sequence shown here is derived from an EMBL/GenBank/DDBJ whole genome shotgun (WGS) entry which is preliminary data.</text>
</comment>
<gene>
    <name evidence="2" type="ORF">OBRU01_02723</name>
</gene>
<feature type="compositionally biased region" description="Low complexity" evidence="1">
    <location>
        <begin position="285"/>
        <end position="295"/>
    </location>
</feature>
<dbReference type="STRING" id="104452.A0A0L7LS44"/>
<protein>
    <submittedName>
        <fullName evidence="2">Uncharacterized protein</fullName>
    </submittedName>
</protein>
<evidence type="ECO:0000313" key="3">
    <source>
        <dbReference type="Proteomes" id="UP000037510"/>
    </source>
</evidence>
<sequence length="506" mass="60045">MEKIERQTINFKALMRTVSKINVDQFESKWQFENALKSLDSRWSTIDTLHWEIEGVLGGGDCRYQAEFTKHEKLHDELTNTINTKMWSVSHREKYTPKMEIPAFDGNYNQWTSFKDLFNEVIHKSSSLSNAQKMQFLKGKVTGEADRLIHHLQISSDNYEVCWEILKHRYDDQKRIFTSHINILLGLPSMQQKSLCMIKKLHDTTKECLHAIQNMGVDTTTWDPLLVHLLAQKLDNESFEDYMKSIRKPRELPILQEFLDFLERKFTALEASQRKPERANQRMSTTTQPQPINQNQRSFIQPSNHHAEEENSNIYKSFHVSRHFNCAMCNADHELWRCPRFRHMKAEQKLKNINQLNYCKNCLINHEHKECFSTKRCGKCLSRHKTLLHEAFMKQRHKLKTKPYYYCNIALHNPSNGPHNICDKENKLPAPVQRGRLRRMSEKSIGINQKPRYHQPKTNTNNQEKNINRHNQNHELWWRGPLSRPTSFENQQKPNQDRSNKILFKL</sequence>
<dbReference type="InterPro" id="IPR005312">
    <property type="entry name" value="DUF1759"/>
</dbReference>
<dbReference type="EMBL" id="JTDY01000206">
    <property type="protein sequence ID" value="KOB78298.1"/>
    <property type="molecule type" value="Genomic_DNA"/>
</dbReference>
<dbReference type="Pfam" id="PF03564">
    <property type="entry name" value="DUF1759"/>
    <property type="match status" value="1"/>
</dbReference>
<name>A0A0L7LS44_OPEBR</name>
<reference evidence="2 3" key="1">
    <citation type="journal article" date="2015" name="Genome Biol. Evol.">
        <title>The genome of winter moth (Operophtera brumata) provides a genomic perspective on sexual dimorphism and phenology.</title>
        <authorList>
            <person name="Derks M.F."/>
            <person name="Smit S."/>
            <person name="Salis L."/>
            <person name="Schijlen E."/>
            <person name="Bossers A."/>
            <person name="Mateman C."/>
            <person name="Pijl A.S."/>
            <person name="de Ridder D."/>
            <person name="Groenen M.A."/>
            <person name="Visser M.E."/>
            <person name="Megens H.J."/>
        </authorList>
    </citation>
    <scope>NUCLEOTIDE SEQUENCE [LARGE SCALE GENOMIC DNA]</scope>
    <source>
        <strain evidence="2">WM2013NL</strain>
        <tissue evidence="2">Head and thorax</tissue>
    </source>
</reference>
<feature type="compositionally biased region" description="Polar residues" evidence="1">
    <location>
        <begin position="484"/>
        <end position="494"/>
    </location>
</feature>
<dbReference type="PANTHER" id="PTHR47331">
    <property type="entry name" value="PHD-TYPE DOMAIN-CONTAINING PROTEIN"/>
    <property type="match status" value="1"/>
</dbReference>
<accession>A0A0L7LS44</accession>
<feature type="region of interest" description="Disordered" evidence="1">
    <location>
        <begin position="272"/>
        <end position="295"/>
    </location>
</feature>